<dbReference type="PATRIC" id="fig|1208583.4.peg.1418"/>
<dbReference type="Proteomes" id="UP000019250">
    <property type="component" value="Unassembled WGS sequence"/>
</dbReference>
<dbReference type="InterPro" id="IPR003770">
    <property type="entry name" value="MLTG-like"/>
</dbReference>
<dbReference type="NCBIfam" id="TIGR00247">
    <property type="entry name" value="endolytic transglycosylase MltG"/>
    <property type="match status" value="1"/>
</dbReference>
<keyword evidence="7" id="KW-0997">Cell inner membrane</keyword>
<keyword evidence="4 7" id="KW-0472">Membrane</keyword>
<organism evidence="8 9">
    <name type="scientific">Commensalibacter papalotli</name>
    <name type="common">ex Servin-Garciduenas et al. 2014</name>
    <dbReference type="NCBI Taxonomy" id="1208583"/>
    <lineage>
        <taxon>Bacteria</taxon>
        <taxon>Pseudomonadati</taxon>
        <taxon>Pseudomonadota</taxon>
        <taxon>Alphaproteobacteria</taxon>
        <taxon>Acetobacterales</taxon>
        <taxon>Acetobacteraceae</taxon>
    </lineage>
</organism>
<evidence type="ECO:0000256" key="5">
    <source>
        <dbReference type="ARBA" id="ARBA00023239"/>
    </source>
</evidence>
<comment type="catalytic activity">
    <reaction evidence="7">
        <text>a peptidoglycan chain = a peptidoglycan chain with N-acetyl-1,6-anhydromuramyl-[peptide] at the reducing end + a peptidoglycan chain with N-acetylglucosamine at the non-reducing end.</text>
        <dbReference type="EC" id="4.2.2.29"/>
    </reaction>
</comment>
<keyword evidence="5 7" id="KW-0456">Lyase</keyword>
<dbReference type="RefSeq" id="WP_034339306.1">
    <property type="nucleotide sequence ID" value="NZ_ATSX01000002.1"/>
</dbReference>
<dbReference type="GO" id="GO:0009252">
    <property type="term" value="P:peptidoglycan biosynthetic process"/>
    <property type="evidence" value="ECO:0007669"/>
    <property type="project" value="UniProtKB-UniRule"/>
</dbReference>
<dbReference type="Gene3D" id="3.30.1490.480">
    <property type="entry name" value="Endolytic murein transglycosylase"/>
    <property type="match status" value="1"/>
</dbReference>
<dbReference type="EC" id="4.2.2.29" evidence="7"/>
<evidence type="ECO:0000256" key="3">
    <source>
        <dbReference type="ARBA" id="ARBA00022989"/>
    </source>
</evidence>
<protein>
    <recommendedName>
        <fullName evidence="7">Endolytic murein transglycosylase</fullName>
        <ecNumber evidence="7">4.2.2.29</ecNumber>
    </recommendedName>
    <alternativeName>
        <fullName evidence="7">Peptidoglycan lytic transglycosylase</fullName>
    </alternativeName>
    <alternativeName>
        <fullName evidence="7">Peptidoglycan polymerization terminase</fullName>
    </alternativeName>
</protein>
<dbReference type="PANTHER" id="PTHR30518:SF2">
    <property type="entry name" value="ENDOLYTIC MUREIN TRANSGLYCOSYLASE"/>
    <property type="match status" value="1"/>
</dbReference>
<evidence type="ECO:0000313" key="9">
    <source>
        <dbReference type="Proteomes" id="UP000019250"/>
    </source>
</evidence>
<proteinExistence type="inferred from homology"/>
<feature type="site" description="Important for catalytic activity" evidence="7">
    <location>
        <position position="201"/>
    </location>
</feature>
<dbReference type="GO" id="GO:0071555">
    <property type="term" value="P:cell wall organization"/>
    <property type="evidence" value="ECO:0007669"/>
    <property type="project" value="UniProtKB-KW"/>
</dbReference>
<evidence type="ECO:0000313" key="8">
    <source>
        <dbReference type="EMBL" id="EUK17729.1"/>
    </source>
</evidence>
<sequence length="320" mass="35760">MRKFVIVLGALLVFLGVVFVFGKSIYSKPGILEATKNVVIPKGNTNTVLSHLQKERVLAQGFLNKFVFQAAVRITADQGALRAAEFSIPKQASIQQILQILRHAKPVQHELMIPEGLTRYQVVDLINQAPFLVGKIEVPAEGSILPQTYAYEFGYSREKLLAHMQDALQKTLNQVWKDRKPLEAVKTPQDLLTIASIVEKETAVSRERPMIARVFINRLQKKMRLQSDPTVIYALTDGHGKLDRLLTRKDWEIESPYNTYWTDALPPTPICSPGKAALEAVAHPADGNMIYFVANGTGGHSFSSSLSEHNHNVALRKQKK</sequence>
<dbReference type="HAMAP" id="MF_02065">
    <property type="entry name" value="MltG"/>
    <property type="match status" value="1"/>
</dbReference>
<evidence type="ECO:0000256" key="1">
    <source>
        <dbReference type="ARBA" id="ARBA00022475"/>
    </source>
</evidence>
<dbReference type="GO" id="GO:0008932">
    <property type="term" value="F:lytic endotransglycosylase activity"/>
    <property type="evidence" value="ECO:0007669"/>
    <property type="project" value="UniProtKB-UniRule"/>
</dbReference>
<comment type="caution">
    <text evidence="8">The sequence shown here is derived from an EMBL/GenBank/DDBJ whole genome shotgun (WGS) entry which is preliminary data.</text>
</comment>
<accession>W7DYI1</accession>
<evidence type="ECO:0000256" key="4">
    <source>
        <dbReference type="ARBA" id="ARBA00023136"/>
    </source>
</evidence>
<dbReference type="eggNOG" id="COG1559">
    <property type="taxonomic scope" value="Bacteria"/>
</dbReference>
<dbReference type="STRING" id="1208583.COMX_07040"/>
<dbReference type="CDD" id="cd08010">
    <property type="entry name" value="MltG_like"/>
    <property type="match status" value="1"/>
</dbReference>
<keyword evidence="6 7" id="KW-0961">Cell wall biogenesis/degradation</keyword>
<dbReference type="GO" id="GO:0005886">
    <property type="term" value="C:plasma membrane"/>
    <property type="evidence" value="ECO:0007669"/>
    <property type="project" value="UniProtKB-UniRule"/>
</dbReference>
<name>W7DYI1_9PROT</name>
<gene>
    <name evidence="7" type="primary">mltG</name>
    <name evidence="8" type="ORF">COMX_07040</name>
</gene>
<keyword evidence="2 7" id="KW-0812">Transmembrane</keyword>
<keyword evidence="1 7" id="KW-1003">Cell membrane</keyword>
<evidence type="ECO:0000256" key="6">
    <source>
        <dbReference type="ARBA" id="ARBA00023316"/>
    </source>
</evidence>
<evidence type="ECO:0000256" key="7">
    <source>
        <dbReference type="HAMAP-Rule" id="MF_02065"/>
    </source>
</evidence>
<keyword evidence="3 7" id="KW-1133">Transmembrane helix</keyword>
<evidence type="ECO:0000256" key="2">
    <source>
        <dbReference type="ARBA" id="ARBA00022692"/>
    </source>
</evidence>
<keyword evidence="9" id="KW-1185">Reference proteome</keyword>
<comment type="similarity">
    <text evidence="7">Belongs to the transglycosylase MltG family.</text>
</comment>
<comment type="function">
    <text evidence="7">Functions as a peptidoglycan terminase that cleaves nascent peptidoglycan strands endolytically to terminate their elongation.</text>
</comment>
<dbReference type="AlphaFoldDB" id="W7DYI1"/>
<dbReference type="Pfam" id="PF02618">
    <property type="entry name" value="YceG"/>
    <property type="match status" value="1"/>
</dbReference>
<dbReference type="EMBL" id="ATSX01000002">
    <property type="protein sequence ID" value="EUK17729.1"/>
    <property type="molecule type" value="Genomic_DNA"/>
</dbReference>
<dbReference type="Gene3D" id="3.30.160.60">
    <property type="entry name" value="Classic Zinc Finger"/>
    <property type="match status" value="1"/>
</dbReference>
<dbReference type="PANTHER" id="PTHR30518">
    <property type="entry name" value="ENDOLYTIC MUREIN TRANSGLYCOSYLASE"/>
    <property type="match status" value="1"/>
</dbReference>
<reference evidence="8 9" key="1">
    <citation type="journal article" date="2014" name="Genome Announc.">
        <title>Draft Genome Sequence of Commensalibacter papalotli MX01, a Symbiont Identified from the Guts of Overwintering Monarch Butterflies.</title>
        <authorList>
            <person name="Servin-Garciduenas L.E."/>
            <person name="Sanchez-Quinto A."/>
            <person name="Martinez-Romero E."/>
        </authorList>
    </citation>
    <scope>NUCLEOTIDE SEQUENCE [LARGE SCALE GENOMIC DNA]</scope>
    <source>
        <strain evidence="9">MX-MONARCH01</strain>
    </source>
</reference>